<accession>A0A1G8VS91</accession>
<keyword evidence="1" id="KW-0812">Transmembrane</keyword>
<keyword evidence="3" id="KW-1185">Reference proteome</keyword>
<dbReference type="EMBL" id="FNEV01000010">
    <property type="protein sequence ID" value="SDJ68275.1"/>
    <property type="molecule type" value="Genomic_DNA"/>
</dbReference>
<name>A0A1G8VS91_9BACI</name>
<feature type="transmembrane region" description="Helical" evidence="1">
    <location>
        <begin position="82"/>
        <end position="104"/>
    </location>
</feature>
<dbReference type="RefSeq" id="WP_093194508.1">
    <property type="nucleotide sequence ID" value="NZ_FNEV01000010.1"/>
</dbReference>
<dbReference type="STRING" id="86666.SAMN04490247_2832"/>
<feature type="transmembrane region" description="Helical" evidence="1">
    <location>
        <begin position="30"/>
        <end position="53"/>
    </location>
</feature>
<evidence type="ECO:0000256" key="1">
    <source>
        <dbReference type="SAM" id="Phobius"/>
    </source>
</evidence>
<feature type="transmembrane region" description="Helical" evidence="1">
    <location>
        <begin position="157"/>
        <end position="179"/>
    </location>
</feature>
<dbReference type="Proteomes" id="UP000199225">
    <property type="component" value="Unassembled WGS sequence"/>
</dbReference>
<feature type="transmembrane region" description="Helical" evidence="1">
    <location>
        <begin position="116"/>
        <end position="137"/>
    </location>
</feature>
<organism evidence="2 3">
    <name type="scientific">Salimicrobium halophilum</name>
    <dbReference type="NCBI Taxonomy" id="86666"/>
    <lineage>
        <taxon>Bacteria</taxon>
        <taxon>Bacillati</taxon>
        <taxon>Bacillota</taxon>
        <taxon>Bacilli</taxon>
        <taxon>Bacillales</taxon>
        <taxon>Bacillaceae</taxon>
        <taxon>Salimicrobium</taxon>
    </lineage>
</organism>
<keyword evidence="1" id="KW-1133">Transmembrane helix</keyword>
<dbReference type="AlphaFoldDB" id="A0A1G8VS91"/>
<keyword evidence="1" id="KW-0472">Membrane</keyword>
<evidence type="ECO:0000313" key="2">
    <source>
        <dbReference type="EMBL" id="SDJ68275.1"/>
    </source>
</evidence>
<dbReference type="OrthoDB" id="2455856at2"/>
<protein>
    <recommendedName>
        <fullName evidence="4">Yip1 domain-containing protein</fullName>
    </recommendedName>
</protein>
<reference evidence="3" key="1">
    <citation type="submission" date="2016-10" db="EMBL/GenBank/DDBJ databases">
        <authorList>
            <person name="Varghese N."/>
            <person name="Submissions S."/>
        </authorList>
    </citation>
    <scope>NUCLEOTIDE SEQUENCE [LARGE SCALE GENOMIC DNA]</scope>
    <source>
        <strain evidence="3">DSM 4771</strain>
    </source>
</reference>
<evidence type="ECO:0008006" key="4">
    <source>
        <dbReference type="Google" id="ProtNLM"/>
    </source>
</evidence>
<feature type="transmembrane region" description="Helical" evidence="1">
    <location>
        <begin position="191"/>
        <end position="214"/>
    </location>
</feature>
<gene>
    <name evidence="2" type="ORF">SAMN04490247_2832</name>
</gene>
<sequence length="223" mass="26770">MIYSVNLWKLFWKRDQELWKLKQAERIRNVWNMLFVLLFATILTFVWTAWIGLGTDPISANMLELNRLEYEWRKAWFMLGRIGYALLFYSFILFFSTLIFWLFNTASYKRIMIMQMNVLLLMLLERITWIPLLTYAGLDWFVSPLSFGVIASYFTDLTWIIYFFGAVSLFQLFIIWYQVASLKKMSSTRPGWIWTGVIIWHIVLWCGTAALSYYDIVLVYLLR</sequence>
<proteinExistence type="predicted"/>
<evidence type="ECO:0000313" key="3">
    <source>
        <dbReference type="Proteomes" id="UP000199225"/>
    </source>
</evidence>